<dbReference type="eggNOG" id="KOG1985">
    <property type="taxonomic scope" value="Eukaryota"/>
</dbReference>
<dbReference type="EnsemblPlants" id="OMERI02G33890.1">
    <property type="protein sequence ID" value="OMERI02G33890.1"/>
    <property type="gene ID" value="OMERI02G33890"/>
</dbReference>
<dbReference type="AlphaFoldDB" id="A0A0E0CSK5"/>
<organism evidence="1">
    <name type="scientific">Oryza meridionalis</name>
    <dbReference type="NCBI Taxonomy" id="40149"/>
    <lineage>
        <taxon>Eukaryota</taxon>
        <taxon>Viridiplantae</taxon>
        <taxon>Streptophyta</taxon>
        <taxon>Embryophyta</taxon>
        <taxon>Tracheophyta</taxon>
        <taxon>Spermatophyta</taxon>
        <taxon>Magnoliopsida</taxon>
        <taxon>Liliopsida</taxon>
        <taxon>Poales</taxon>
        <taxon>Poaceae</taxon>
        <taxon>BOP clade</taxon>
        <taxon>Oryzoideae</taxon>
        <taxon>Oryzeae</taxon>
        <taxon>Oryzinae</taxon>
        <taxon>Oryza</taxon>
    </lineage>
</organism>
<sequence length="189" mass="21920">MEDAAAVARLGHEVAVARLGRREGGSRSGKGQRKKGFKIRKKKYRLCARDEQGAWACSEHRTMVKTTSLGREAILQVQKIIMVDYYCKLQKLGLVRWIAFGKQLHVINHLIDVINKLRRYKDRRLKCGLFYVSPHTKICDVVVHSRLYDMPLKEALTGSRFELKKREEILYITSLENQTSPSPLLYYRL</sequence>
<dbReference type="Proteomes" id="UP000008021">
    <property type="component" value="Chromosome 2"/>
</dbReference>
<reference evidence="1" key="1">
    <citation type="submission" date="2015-04" db="UniProtKB">
        <authorList>
            <consortium name="EnsemblPlants"/>
        </authorList>
    </citation>
    <scope>IDENTIFICATION</scope>
</reference>
<name>A0A0E0CSK5_9ORYZ</name>
<proteinExistence type="predicted"/>
<accession>A0A0E0CSK5</accession>
<evidence type="ECO:0000313" key="1">
    <source>
        <dbReference type="EnsemblPlants" id="OMERI02G33890.1"/>
    </source>
</evidence>
<dbReference type="HOGENOM" id="CLU_124663_0_0_1"/>
<dbReference type="Gramene" id="OMERI02G33890.1">
    <property type="protein sequence ID" value="OMERI02G33890.1"/>
    <property type="gene ID" value="OMERI02G33890"/>
</dbReference>
<evidence type="ECO:0000313" key="2">
    <source>
        <dbReference type="Proteomes" id="UP000008021"/>
    </source>
</evidence>
<reference evidence="1" key="2">
    <citation type="submission" date="2018-05" db="EMBL/GenBank/DDBJ databases">
        <title>OmerRS3 (Oryza meridionalis Reference Sequence Version 3).</title>
        <authorList>
            <person name="Zhang J."/>
            <person name="Kudrna D."/>
            <person name="Lee S."/>
            <person name="Talag J."/>
            <person name="Welchert J."/>
            <person name="Wing R.A."/>
        </authorList>
    </citation>
    <scope>NUCLEOTIDE SEQUENCE [LARGE SCALE GENOMIC DNA]</scope>
    <source>
        <strain evidence="1">cv. OR44</strain>
    </source>
</reference>
<protein>
    <submittedName>
        <fullName evidence="1">Uncharacterized protein</fullName>
    </submittedName>
</protein>
<keyword evidence="2" id="KW-1185">Reference proteome</keyword>